<sequence>MIERVGQIELGWSRRRLCDDEGAAAHVRWRLGLLQGALRRFLLEDRRRRIVLNRKDPLQAVPDFSDLDAVAEALWGATEPERKPESVA</sequence>
<dbReference type="Proteomes" id="UP000605099">
    <property type="component" value="Unassembled WGS sequence"/>
</dbReference>
<name>A0ABQ2JFQ5_9SPHN</name>
<protein>
    <submittedName>
        <fullName evidence="1">Uncharacterized protein</fullName>
    </submittedName>
</protein>
<accession>A0ABQ2JFQ5</accession>
<proteinExistence type="predicted"/>
<organism evidence="1 2">
    <name type="scientific">Novosphingobium indicum</name>
    <dbReference type="NCBI Taxonomy" id="462949"/>
    <lineage>
        <taxon>Bacteria</taxon>
        <taxon>Pseudomonadati</taxon>
        <taxon>Pseudomonadota</taxon>
        <taxon>Alphaproteobacteria</taxon>
        <taxon>Sphingomonadales</taxon>
        <taxon>Sphingomonadaceae</taxon>
        <taxon>Novosphingobium</taxon>
    </lineage>
</organism>
<evidence type="ECO:0000313" key="1">
    <source>
        <dbReference type="EMBL" id="GGN45553.1"/>
    </source>
</evidence>
<comment type="caution">
    <text evidence="1">The sequence shown here is derived from an EMBL/GenBank/DDBJ whole genome shotgun (WGS) entry which is preliminary data.</text>
</comment>
<evidence type="ECO:0000313" key="2">
    <source>
        <dbReference type="Proteomes" id="UP000605099"/>
    </source>
</evidence>
<dbReference type="EMBL" id="BMLK01000004">
    <property type="protein sequence ID" value="GGN45553.1"/>
    <property type="molecule type" value="Genomic_DNA"/>
</dbReference>
<reference evidence="2" key="1">
    <citation type="journal article" date="2019" name="Int. J. Syst. Evol. Microbiol.">
        <title>The Global Catalogue of Microorganisms (GCM) 10K type strain sequencing project: providing services to taxonomists for standard genome sequencing and annotation.</title>
        <authorList>
            <consortium name="The Broad Institute Genomics Platform"/>
            <consortium name="The Broad Institute Genome Sequencing Center for Infectious Disease"/>
            <person name="Wu L."/>
            <person name="Ma J."/>
        </authorList>
    </citation>
    <scope>NUCLEOTIDE SEQUENCE [LARGE SCALE GENOMIC DNA]</scope>
    <source>
        <strain evidence="2">CGMCC 1.6784</strain>
    </source>
</reference>
<gene>
    <name evidence="1" type="ORF">GCM10011349_11770</name>
</gene>
<keyword evidence="2" id="KW-1185">Reference proteome</keyword>